<dbReference type="PANTHER" id="PTHR30231">
    <property type="entry name" value="DNA POLYMERASE III SUBUNIT EPSILON"/>
    <property type="match status" value="1"/>
</dbReference>
<dbReference type="InterPro" id="IPR013520">
    <property type="entry name" value="Ribonucl_H"/>
</dbReference>
<comment type="subunit">
    <text evidence="5">DNA polymerase III contains a core (composed of alpha, epsilon and theta chains) that associates with a tau subunit. This core dimerizes to form the POLIII' complex. PolIII' associates with the gamma complex (composed of gamma, delta, delta', psi and chi chains) and with the beta chain to form the complete DNA polymerase III complex.</text>
</comment>
<dbReference type="PANTHER" id="PTHR30231:SF37">
    <property type="entry name" value="EXODEOXYRIBONUCLEASE 10"/>
    <property type="match status" value="1"/>
</dbReference>
<comment type="catalytic activity">
    <reaction evidence="6">
        <text>DNA(n) + a 2'-deoxyribonucleoside 5'-triphosphate = DNA(n+1) + diphosphate</text>
        <dbReference type="Rhea" id="RHEA:22508"/>
        <dbReference type="Rhea" id="RHEA-COMP:17339"/>
        <dbReference type="Rhea" id="RHEA-COMP:17340"/>
        <dbReference type="ChEBI" id="CHEBI:33019"/>
        <dbReference type="ChEBI" id="CHEBI:61560"/>
        <dbReference type="ChEBI" id="CHEBI:173112"/>
        <dbReference type="EC" id="2.7.7.7"/>
    </reaction>
</comment>
<feature type="domain" description="Exonuclease" evidence="7">
    <location>
        <begin position="15"/>
        <end position="182"/>
    </location>
</feature>
<dbReference type="EMBL" id="CP000931">
    <property type="protein sequence ID" value="ABZ76861.1"/>
    <property type="molecule type" value="Genomic_DNA"/>
</dbReference>
<evidence type="ECO:0000313" key="8">
    <source>
        <dbReference type="EMBL" id="ABZ76861.1"/>
    </source>
</evidence>
<gene>
    <name evidence="8" type="ordered locus">Shal_2302</name>
</gene>
<dbReference type="eggNOG" id="COG2176">
    <property type="taxonomic scope" value="Bacteria"/>
</dbReference>
<organism evidence="8 9">
    <name type="scientific">Shewanella halifaxensis (strain HAW-EB4)</name>
    <dbReference type="NCBI Taxonomy" id="458817"/>
    <lineage>
        <taxon>Bacteria</taxon>
        <taxon>Pseudomonadati</taxon>
        <taxon>Pseudomonadota</taxon>
        <taxon>Gammaproteobacteria</taxon>
        <taxon>Alteromonadales</taxon>
        <taxon>Shewanellaceae</taxon>
        <taxon>Shewanella</taxon>
    </lineage>
</organism>
<keyword evidence="9" id="KW-1185">Reference proteome</keyword>
<dbReference type="OrthoDB" id="9803913at2"/>
<evidence type="ECO:0000256" key="6">
    <source>
        <dbReference type="ARBA" id="ARBA00049244"/>
    </source>
</evidence>
<evidence type="ECO:0000256" key="5">
    <source>
        <dbReference type="ARBA" id="ARBA00026073"/>
    </source>
</evidence>
<accession>B0TVH6</accession>
<dbReference type="HOGENOM" id="CLU_047806_7_1_6"/>
<dbReference type="GO" id="GO:0008408">
    <property type="term" value="F:3'-5' exonuclease activity"/>
    <property type="evidence" value="ECO:0007669"/>
    <property type="project" value="TreeGrafter"/>
</dbReference>
<dbReference type="KEGG" id="shl:Shal_2302"/>
<protein>
    <recommendedName>
        <fullName evidence="1">DNA-directed DNA polymerase</fullName>
        <ecNumber evidence="1">2.7.7.7</ecNumber>
    </recommendedName>
</protein>
<evidence type="ECO:0000313" key="9">
    <source>
        <dbReference type="Proteomes" id="UP000001317"/>
    </source>
</evidence>
<dbReference type="InterPro" id="IPR036397">
    <property type="entry name" value="RNaseH_sf"/>
</dbReference>
<comment type="function">
    <text evidence="4">DNA polymerase III is a complex, multichain enzyme responsible for most of the replicative synthesis in bacteria. The epsilon subunit contain the editing function and is a proofreading 3'-5' exonuclease.</text>
</comment>
<evidence type="ECO:0000256" key="2">
    <source>
        <dbReference type="ARBA" id="ARBA00022722"/>
    </source>
</evidence>
<evidence type="ECO:0000259" key="7">
    <source>
        <dbReference type="SMART" id="SM00479"/>
    </source>
</evidence>
<dbReference type="AlphaFoldDB" id="B0TVH6"/>
<keyword evidence="2" id="KW-0540">Nuclease</keyword>
<dbReference type="EC" id="2.7.7.7" evidence="1"/>
<dbReference type="RefSeq" id="WP_012277390.1">
    <property type="nucleotide sequence ID" value="NC_010334.1"/>
</dbReference>
<dbReference type="Gene3D" id="3.30.420.10">
    <property type="entry name" value="Ribonuclease H-like superfamily/Ribonuclease H"/>
    <property type="match status" value="1"/>
</dbReference>
<dbReference type="InterPro" id="IPR012337">
    <property type="entry name" value="RNaseH-like_sf"/>
</dbReference>
<dbReference type="NCBIfam" id="TIGR00573">
    <property type="entry name" value="dnaq"/>
    <property type="match status" value="1"/>
</dbReference>
<dbReference type="FunFam" id="3.30.420.10:FF:000045">
    <property type="entry name" value="3'-5' exonuclease DinG"/>
    <property type="match status" value="1"/>
</dbReference>
<dbReference type="Proteomes" id="UP000001317">
    <property type="component" value="Chromosome"/>
</dbReference>
<evidence type="ECO:0000256" key="3">
    <source>
        <dbReference type="ARBA" id="ARBA00022839"/>
    </source>
</evidence>
<dbReference type="STRING" id="458817.Shal_2302"/>
<proteinExistence type="predicted"/>
<keyword evidence="8" id="KW-0548">Nucleotidyltransferase</keyword>
<evidence type="ECO:0000256" key="4">
    <source>
        <dbReference type="ARBA" id="ARBA00025483"/>
    </source>
</evidence>
<dbReference type="SMART" id="SM00479">
    <property type="entry name" value="EXOIII"/>
    <property type="match status" value="1"/>
</dbReference>
<dbReference type="InterPro" id="IPR006054">
    <property type="entry name" value="DnaQ"/>
</dbReference>
<dbReference type="CDD" id="cd06127">
    <property type="entry name" value="DEDDh"/>
    <property type="match status" value="1"/>
</dbReference>
<keyword evidence="3" id="KW-0378">Hydrolase</keyword>
<name>B0TVH6_SHEHH</name>
<sequence length="213" mass="23973">MTNTTHSRPIQPADTVIVLDFETTGLSPNQGDRAIEIGAVMLKDGKVIDRFQQLMNPGFRVSGFIENYTGISNEMLSDAKSCETVMTQFADFIGDYNLVAHNASFDQRFLDAELSRVNCNYPGQFACSMLIARRLYQDAPNHKLGSLIHYKNIQHDGVFHRALADSEMTADLWLVMLEDLNADYQIKRADFSLLQAIAKQSKASVSQYLARQR</sequence>
<dbReference type="SUPFAM" id="SSF53098">
    <property type="entry name" value="Ribonuclease H-like"/>
    <property type="match status" value="1"/>
</dbReference>
<dbReference type="GO" id="GO:0003887">
    <property type="term" value="F:DNA-directed DNA polymerase activity"/>
    <property type="evidence" value="ECO:0007669"/>
    <property type="project" value="UniProtKB-EC"/>
</dbReference>
<dbReference type="GO" id="GO:0005829">
    <property type="term" value="C:cytosol"/>
    <property type="evidence" value="ECO:0007669"/>
    <property type="project" value="TreeGrafter"/>
</dbReference>
<reference evidence="8" key="1">
    <citation type="submission" date="2008-01" db="EMBL/GenBank/DDBJ databases">
        <title>Complete sequence of Shewanella halifaxensis HAW-EB4.</title>
        <authorList>
            <consortium name="US DOE Joint Genome Institute"/>
            <person name="Copeland A."/>
            <person name="Lucas S."/>
            <person name="Lapidus A."/>
            <person name="Glavina del Rio T."/>
            <person name="Dalin E."/>
            <person name="Tice H."/>
            <person name="Bruce D."/>
            <person name="Goodwin L."/>
            <person name="Pitluck S."/>
            <person name="Sims D."/>
            <person name="Brettin T."/>
            <person name="Detter J.C."/>
            <person name="Han C."/>
            <person name="Kuske C.R."/>
            <person name="Schmutz J."/>
            <person name="Larimer F."/>
            <person name="Land M."/>
            <person name="Hauser L."/>
            <person name="Kyrpides N."/>
            <person name="Kim E."/>
            <person name="Zhao J.-S."/>
            <person name="Richardson P."/>
        </authorList>
    </citation>
    <scope>NUCLEOTIDE SEQUENCE [LARGE SCALE GENOMIC DNA]</scope>
    <source>
        <strain evidence="8">HAW-EB4</strain>
    </source>
</reference>
<keyword evidence="3" id="KW-0269">Exonuclease</keyword>
<evidence type="ECO:0000256" key="1">
    <source>
        <dbReference type="ARBA" id="ARBA00012417"/>
    </source>
</evidence>
<dbReference type="Pfam" id="PF00929">
    <property type="entry name" value="RNase_T"/>
    <property type="match status" value="1"/>
</dbReference>
<dbReference type="GO" id="GO:0045004">
    <property type="term" value="P:DNA replication proofreading"/>
    <property type="evidence" value="ECO:0007669"/>
    <property type="project" value="TreeGrafter"/>
</dbReference>
<dbReference type="GO" id="GO:0003677">
    <property type="term" value="F:DNA binding"/>
    <property type="evidence" value="ECO:0007669"/>
    <property type="project" value="InterPro"/>
</dbReference>
<keyword evidence="8" id="KW-0808">Transferase</keyword>